<dbReference type="Gene3D" id="3.40.710.10">
    <property type="entry name" value="DD-peptidase/beta-lactamase superfamily"/>
    <property type="match status" value="1"/>
</dbReference>
<evidence type="ECO:0000256" key="4">
    <source>
        <dbReference type="ARBA" id="ARBA00012448"/>
    </source>
</evidence>
<evidence type="ECO:0000256" key="7">
    <source>
        <dbReference type="ARBA" id="ARBA00022729"/>
    </source>
</evidence>
<evidence type="ECO:0000256" key="6">
    <source>
        <dbReference type="ARBA" id="ARBA00022670"/>
    </source>
</evidence>
<feature type="active site" evidence="13">
    <location>
        <position position="127"/>
    </location>
</feature>
<dbReference type="PANTHER" id="PTHR21581">
    <property type="entry name" value="D-ALANYL-D-ALANINE CARBOXYPEPTIDASE"/>
    <property type="match status" value="1"/>
</dbReference>
<protein>
    <recommendedName>
        <fullName evidence="4">serine-type D-Ala-D-Ala carboxypeptidase</fullName>
        <ecNumber evidence="4">3.4.16.4</ecNumber>
    </recommendedName>
</protein>
<dbReference type="Pfam" id="PF00768">
    <property type="entry name" value="Peptidase_S11"/>
    <property type="match status" value="1"/>
</dbReference>
<dbReference type="STRING" id="39492.ERS852540_01437"/>
<evidence type="ECO:0000256" key="10">
    <source>
        <dbReference type="ARBA" id="ARBA00022984"/>
    </source>
</evidence>
<evidence type="ECO:0000256" key="11">
    <source>
        <dbReference type="ARBA" id="ARBA00023316"/>
    </source>
</evidence>
<dbReference type="InterPro" id="IPR015956">
    <property type="entry name" value="Peniciliin-bd_prot_C_sf"/>
</dbReference>
<keyword evidence="11" id="KW-0961">Cell wall biogenesis/degradation</keyword>
<organism evidence="18 19">
    <name type="scientific">[Eubacterium] siraeum</name>
    <dbReference type="NCBI Taxonomy" id="39492"/>
    <lineage>
        <taxon>Bacteria</taxon>
        <taxon>Bacillati</taxon>
        <taxon>Bacillota</taxon>
        <taxon>Clostridia</taxon>
        <taxon>Eubacteriales</taxon>
        <taxon>Oscillospiraceae</taxon>
        <taxon>Oscillospiraceae incertae sedis</taxon>
    </lineage>
</organism>
<evidence type="ECO:0000256" key="5">
    <source>
        <dbReference type="ARBA" id="ARBA00022645"/>
    </source>
</evidence>
<evidence type="ECO:0000313" key="18">
    <source>
        <dbReference type="EMBL" id="CUQ87116.1"/>
    </source>
</evidence>
<keyword evidence="5 18" id="KW-0121">Carboxypeptidase</keyword>
<dbReference type="PRINTS" id="PR00725">
    <property type="entry name" value="DADACBPTASE1"/>
</dbReference>
<evidence type="ECO:0000256" key="8">
    <source>
        <dbReference type="ARBA" id="ARBA00022801"/>
    </source>
</evidence>
<comment type="similarity">
    <text evidence="3 15">Belongs to the peptidase S11 family.</text>
</comment>
<dbReference type="InterPro" id="IPR012907">
    <property type="entry name" value="Peptidase_S11_C"/>
</dbReference>
<keyword evidence="9" id="KW-0133">Cell shape</keyword>
<name>A0A174ZSP2_9FIRM</name>
<feature type="binding site" evidence="14">
    <location>
        <position position="234"/>
    </location>
    <ligand>
        <name>substrate</name>
    </ligand>
</feature>
<keyword evidence="8 18" id="KW-0378">Hydrolase</keyword>
<dbReference type="Gene3D" id="2.60.410.10">
    <property type="entry name" value="D-Ala-D-Ala carboxypeptidase, C-terminal domain"/>
    <property type="match status" value="1"/>
</dbReference>
<evidence type="ECO:0000256" key="3">
    <source>
        <dbReference type="ARBA" id="ARBA00007164"/>
    </source>
</evidence>
<dbReference type="GO" id="GO:0071555">
    <property type="term" value="P:cell wall organization"/>
    <property type="evidence" value="ECO:0007669"/>
    <property type="project" value="UniProtKB-KW"/>
</dbReference>
<dbReference type="GO" id="GO:0006508">
    <property type="term" value="P:proteolysis"/>
    <property type="evidence" value="ECO:0007669"/>
    <property type="project" value="UniProtKB-KW"/>
</dbReference>
<dbReference type="InterPro" id="IPR018044">
    <property type="entry name" value="Peptidase_S11"/>
</dbReference>
<dbReference type="OrthoDB" id="9791132at2"/>
<feature type="chain" id="PRO_5008039022" description="serine-type D-Ala-D-Ala carboxypeptidase" evidence="16">
    <location>
        <begin position="25"/>
        <end position="390"/>
    </location>
</feature>
<reference evidence="18 19" key="1">
    <citation type="submission" date="2015-09" db="EMBL/GenBank/DDBJ databases">
        <authorList>
            <consortium name="Pathogen Informatics"/>
        </authorList>
    </citation>
    <scope>NUCLEOTIDE SEQUENCE [LARGE SCALE GENOMIC DNA]</scope>
    <source>
        <strain evidence="18 19">2789STDY5834928</strain>
    </source>
</reference>
<keyword evidence="6" id="KW-0645">Protease</keyword>
<evidence type="ECO:0000259" key="17">
    <source>
        <dbReference type="SMART" id="SM00936"/>
    </source>
</evidence>
<dbReference type="EMBL" id="CZBY01000010">
    <property type="protein sequence ID" value="CUQ87116.1"/>
    <property type="molecule type" value="Genomic_DNA"/>
</dbReference>
<evidence type="ECO:0000256" key="15">
    <source>
        <dbReference type="RuleBase" id="RU004016"/>
    </source>
</evidence>
<evidence type="ECO:0000313" key="19">
    <source>
        <dbReference type="Proteomes" id="UP000095662"/>
    </source>
</evidence>
<comment type="catalytic activity">
    <reaction evidence="12">
        <text>Preferential cleavage: (Ac)2-L-Lys-D-Ala-|-D-Ala. Also transpeptidation of peptidyl-alanyl moieties that are N-acyl substituents of D-alanine.</text>
        <dbReference type="EC" id="3.4.16.4"/>
    </reaction>
</comment>
<evidence type="ECO:0000256" key="1">
    <source>
        <dbReference type="ARBA" id="ARBA00003217"/>
    </source>
</evidence>
<dbReference type="SMART" id="SM00936">
    <property type="entry name" value="PBP5_C"/>
    <property type="match status" value="1"/>
</dbReference>
<dbReference type="InterPro" id="IPR001967">
    <property type="entry name" value="Peptidase_S11_N"/>
</dbReference>
<evidence type="ECO:0000256" key="12">
    <source>
        <dbReference type="ARBA" id="ARBA00034000"/>
    </source>
</evidence>
<dbReference type="InterPro" id="IPR012338">
    <property type="entry name" value="Beta-lactam/transpept-like"/>
</dbReference>
<sequence length="390" mass="42063">MQRKILSALSAVIFTVTATVTVYAESAEKLCYLENTDKSGIGVSAVSAILIEADTGTVLFSKNEKEHRQIASTTKIMTALLTLEAGEPDKEFEVDPTAIKVEGTSMGLREGDIVTRRALCYGMLLPSGNDAANAAAVNISGSKSAFAVLMNKRAEEIGMTDTNFVTPSGLDADGQYSCAYDLALLTREAMNNKDFAKICGLPKAKVSFGNPKSDHILVNSNKLLTSYDGCIGVKTGFTDSARRTLVSCAERDGVRLIAVTLNAPNDWSDHAKMLDYGFKKVTLCEMKYDSSALSLSVVGSEKETVGVECSAVKLPLCNEQKDKITAEIYMPKFIYAGLAAGEKVGEIHYLLNGNTIATVPLQTAESCVQKERKTDFFTVIYKFIAGLLTR</sequence>
<feature type="active site" description="Acyl-ester intermediate" evidence="13">
    <location>
        <position position="72"/>
    </location>
</feature>
<dbReference type="GO" id="GO:0009002">
    <property type="term" value="F:serine-type D-Ala-D-Ala carboxypeptidase activity"/>
    <property type="evidence" value="ECO:0007669"/>
    <property type="project" value="UniProtKB-EC"/>
</dbReference>
<comment type="function">
    <text evidence="1">Removes C-terminal D-alanyl residues from sugar-peptide cell wall precursors.</text>
</comment>
<keyword evidence="7 16" id="KW-0732">Signal</keyword>
<dbReference type="SUPFAM" id="SSF69189">
    <property type="entry name" value="Penicillin-binding protein associated domain"/>
    <property type="match status" value="1"/>
</dbReference>
<dbReference type="Pfam" id="PF07943">
    <property type="entry name" value="PBP5_C"/>
    <property type="match status" value="1"/>
</dbReference>
<proteinExistence type="inferred from homology"/>
<evidence type="ECO:0000256" key="16">
    <source>
        <dbReference type="SAM" id="SignalP"/>
    </source>
</evidence>
<dbReference type="Proteomes" id="UP000095662">
    <property type="component" value="Unassembled WGS sequence"/>
</dbReference>
<dbReference type="InterPro" id="IPR037167">
    <property type="entry name" value="Peptidase_S11_C_sf"/>
</dbReference>
<evidence type="ECO:0000256" key="2">
    <source>
        <dbReference type="ARBA" id="ARBA00004752"/>
    </source>
</evidence>
<dbReference type="EC" id="3.4.16.4" evidence="4"/>
<dbReference type="AlphaFoldDB" id="A0A174ZSP2"/>
<gene>
    <name evidence="18" type="primary">dacB_2</name>
    <name evidence="18" type="ORF">ERS852540_01437</name>
</gene>
<accession>A0A174ZSP2</accession>
<feature type="signal peptide" evidence="16">
    <location>
        <begin position="1"/>
        <end position="24"/>
    </location>
</feature>
<feature type="active site" description="Proton acceptor" evidence="13">
    <location>
        <position position="75"/>
    </location>
</feature>
<keyword evidence="10" id="KW-0573">Peptidoglycan synthesis</keyword>
<dbReference type="GO" id="GO:0009252">
    <property type="term" value="P:peptidoglycan biosynthetic process"/>
    <property type="evidence" value="ECO:0007669"/>
    <property type="project" value="UniProtKB-UniPathway"/>
</dbReference>
<feature type="domain" description="Peptidase S11 D-Ala-D-Ala carboxypeptidase A C-terminal" evidence="17">
    <location>
        <begin position="278"/>
        <end position="369"/>
    </location>
</feature>
<evidence type="ECO:0000256" key="9">
    <source>
        <dbReference type="ARBA" id="ARBA00022960"/>
    </source>
</evidence>
<dbReference type="SUPFAM" id="SSF56601">
    <property type="entry name" value="beta-lactamase/transpeptidase-like"/>
    <property type="match status" value="1"/>
</dbReference>
<comment type="pathway">
    <text evidence="2">Cell wall biogenesis; peptidoglycan biosynthesis.</text>
</comment>
<evidence type="ECO:0000256" key="13">
    <source>
        <dbReference type="PIRSR" id="PIRSR618044-1"/>
    </source>
</evidence>
<evidence type="ECO:0000256" key="14">
    <source>
        <dbReference type="PIRSR" id="PIRSR618044-2"/>
    </source>
</evidence>
<dbReference type="PANTHER" id="PTHR21581:SF33">
    <property type="entry name" value="D-ALANYL-D-ALANINE CARBOXYPEPTIDASE DACB"/>
    <property type="match status" value="1"/>
</dbReference>
<dbReference type="UniPathway" id="UPA00219"/>
<dbReference type="GO" id="GO:0008360">
    <property type="term" value="P:regulation of cell shape"/>
    <property type="evidence" value="ECO:0007669"/>
    <property type="project" value="UniProtKB-KW"/>
</dbReference>